<feature type="transmembrane region" description="Helical" evidence="1">
    <location>
        <begin position="557"/>
        <end position="578"/>
    </location>
</feature>
<evidence type="ECO:0000313" key="3">
    <source>
        <dbReference type="Proteomes" id="UP000649345"/>
    </source>
</evidence>
<proteinExistence type="predicted"/>
<feature type="transmembrane region" description="Helical" evidence="1">
    <location>
        <begin position="737"/>
        <end position="757"/>
    </location>
</feature>
<accession>A0A923LAB0</accession>
<keyword evidence="1" id="KW-1133">Transmembrane helix</keyword>
<feature type="transmembrane region" description="Helical" evidence="1">
    <location>
        <begin position="269"/>
        <end position="290"/>
    </location>
</feature>
<feature type="transmembrane region" description="Helical" evidence="1">
    <location>
        <begin position="176"/>
        <end position="194"/>
    </location>
</feature>
<gene>
    <name evidence="2" type="ORF">H8S44_03650</name>
</gene>
<evidence type="ECO:0000256" key="1">
    <source>
        <dbReference type="SAM" id="Phobius"/>
    </source>
</evidence>
<reference evidence="2" key="1">
    <citation type="submission" date="2020-08" db="EMBL/GenBank/DDBJ databases">
        <title>Genome public.</title>
        <authorList>
            <person name="Liu C."/>
            <person name="Sun Q."/>
        </authorList>
    </citation>
    <scope>NUCLEOTIDE SEQUENCE</scope>
    <source>
        <strain evidence="2">NSJ-68</strain>
    </source>
</reference>
<keyword evidence="3" id="KW-1185">Reference proteome</keyword>
<protein>
    <recommendedName>
        <fullName evidence="4">YfhO family protein</fullName>
    </recommendedName>
</protein>
<sequence length="767" mass="85316">MAEKQNWVKKYKGQLILTVLLVLLVLVAPFDTYYQREVGAEELEVPSEAEETAVVTEDEEPALVIEGGTGYTGSVAQTEEITLQKGSYRLQVVGLSESGENRIEVWSTRCLNGDNSEGRLLADASLEPGGEMTELAFQAEASLEEVQFRIVYGGTGSMNVSSLYLVSQQRMYRDPVILAGLVVLASLLIFLYRIRKGDPDGTGKTAFLVLGAAVIISSLPLTFQYVLDGNDLYYQFNRIQGIQEALKAGQFPVKLHSTFLHGYGYGSSIFYPELFLYFPAFLGCLGMSLVGCYRLLLLGVHAATAFVSYRSFSAVMESREKGMLAAVFYTLSVYRLLDLYTRAALGEGMAMIFLPLVLWGMYELFLGNEKKWYLAALGFTGVMQCHILSTELALGFSALFGLIYIRRLKEKGRIPALALGTVSTALMNVGLVLPILQHTAYPFKVFSVESTLSWWTVTLPKLFDLLMFNPTERMYAGLENSGEMPCTIGFVLFLGILAFLYVWLTRPEKRKADPGLRRCMTALVLAGIGLYVSTCYFPWDRVQSIGLLNRLVSTVQFPWRCLAISTALLCPVCAEGVWHLSENRELRKGLCVGAGVLAVLCSLIYVNRYCEEAMPRYTSLNQYQREKAQVDVMYFVDVEHSNSFRMWNRDDTFVASDGVELADCARTEKPAAGFSFEKAEGAGAYVDVSLTWYPDYGARLSDGTELTTGIGDGGVLRVYLPEEAKGSVKVFYREPGYIHLGRWISLVSFLGVCLVWVRKSASKKKKE</sequence>
<dbReference type="EMBL" id="JACOOR010000002">
    <property type="protein sequence ID" value="MBC5658866.1"/>
    <property type="molecule type" value="Genomic_DNA"/>
</dbReference>
<keyword evidence="1" id="KW-0812">Transmembrane</keyword>
<feature type="transmembrane region" description="Helical" evidence="1">
    <location>
        <begin position="349"/>
        <end position="366"/>
    </location>
</feature>
<dbReference type="AlphaFoldDB" id="A0A923LAB0"/>
<dbReference type="Proteomes" id="UP000649345">
    <property type="component" value="Unassembled WGS sequence"/>
</dbReference>
<keyword evidence="1" id="KW-0472">Membrane</keyword>
<feature type="transmembrane region" description="Helical" evidence="1">
    <location>
        <begin position="590"/>
        <end position="607"/>
    </location>
</feature>
<feature type="transmembrane region" description="Helical" evidence="1">
    <location>
        <begin position="516"/>
        <end position="537"/>
    </location>
</feature>
<feature type="transmembrane region" description="Helical" evidence="1">
    <location>
        <begin position="417"/>
        <end position="436"/>
    </location>
</feature>
<dbReference type="RefSeq" id="WP_186873203.1">
    <property type="nucleotide sequence ID" value="NZ_JACOOR010000002.1"/>
</dbReference>
<feature type="transmembrane region" description="Helical" evidence="1">
    <location>
        <begin position="372"/>
        <end position="405"/>
    </location>
</feature>
<feature type="transmembrane region" description="Helical" evidence="1">
    <location>
        <begin position="487"/>
        <end position="504"/>
    </location>
</feature>
<name>A0A923LAB0_9FIRM</name>
<comment type="caution">
    <text evidence="2">The sequence shown here is derived from an EMBL/GenBank/DDBJ whole genome shotgun (WGS) entry which is preliminary data.</text>
</comment>
<evidence type="ECO:0008006" key="4">
    <source>
        <dbReference type="Google" id="ProtNLM"/>
    </source>
</evidence>
<organism evidence="2 3">
    <name type="scientific">Anaerosacchariphilus hominis</name>
    <dbReference type="NCBI Taxonomy" id="2763017"/>
    <lineage>
        <taxon>Bacteria</taxon>
        <taxon>Bacillati</taxon>
        <taxon>Bacillota</taxon>
        <taxon>Clostridia</taxon>
        <taxon>Lachnospirales</taxon>
        <taxon>Lachnospiraceae</taxon>
        <taxon>Anaerosacchariphilus</taxon>
    </lineage>
</organism>
<evidence type="ECO:0000313" key="2">
    <source>
        <dbReference type="EMBL" id="MBC5658866.1"/>
    </source>
</evidence>
<feature type="transmembrane region" description="Helical" evidence="1">
    <location>
        <begin position="206"/>
        <end position="227"/>
    </location>
</feature>